<dbReference type="InterPro" id="IPR036864">
    <property type="entry name" value="Zn2-C6_fun-type_DNA-bd_sf"/>
</dbReference>
<feature type="region of interest" description="Disordered" evidence="7">
    <location>
        <begin position="1"/>
        <end position="78"/>
    </location>
</feature>
<dbReference type="Pfam" id="PF00172">
    <property type="entry name" value="Zn_clus"/>
    <property type="match status" value="1"/>
</dbReference>
<dbReference type="InterPro" id="IPR001138">
    <property type="entry name" value="Zn2Cys6_DnaBD"/>
</dbReference>
<feature type="region of interest" description="Disordered" evidence="7">
    <location>
        <begin position="714"/>
        <end position="746"/>
    </location>
</feature>
<dbReference type="Proteomes" id="UP000189580">
    <property type="component" value="Chromosome c"/>
</dbReference>
<feature type="region of interest" description="Disordered" evidence="7">
    <location>
        <begin position="423"/>
        <end position="514"/>
    </location>
</feature>
<dbReference type="GO" id="GO:0000981">
    <property type="term" value="F:DNA-binding transcription factor activity, RNA polymerase II-specific"/>
    <property type="evidence" value="ECO:0007669"/>
    <property type="project" value="InterPro"/>
</dbReference>
<evidence type="ECO:0000256" key="2">
    <source>
        <dbReference type="ARBA" id="ARBA00022833"/>
    </source>
</evidence>
<keyword evidence="1" id="KW-0479">Metal-binding</keyword>
<evidence type="ECO:0000256" key="6">
    <source>
        <dbReference type="ARBA" id="ARBA00023242"/>
    </source>
</evidence>
<keyword evidence="6" id="KW-0539">Nucleus</keyword>
<feature type="compositionally biased region" description="Low complexity" evidence="7">
    <location>
        <begin position="49"/>
        <end position="62"/>
    </location>
</feature>
<dbReference type="PROSITE" id="PS00463">
    <property type="entry name" value="ZN2_CY6_FUNGAL_1"/>
    <property type="match status" value="1"/>
</dbReference>
<dbReference type="KEGG" id="slb:AWJ20_4071"/>
<feature type="compositionally biased region" description="Polar residues" evidence="7">
    <location>
        <begin position="67"/>
        <end position="78"/>
    </location>
</feature>
<feature type="compositionally biased region" description="Polar residues" evidence="7">
    <location>
        <begin position="462"/>
        <end position="476"/>
    </location>
</feature>
<evidence type="ECO:0000256" key="5">
    <source>
        <dbReference type="ARBA" id="ARBA00023163"/>
    </source>
</evidence>
<evidence type="ECO:0000256" key="7">
    <source>
        <dbReference type="SAM" id="MobiDB-lite"/>
    </source>
</evidence>
<reference evidence="9 10" key="1">
    <citation type="submission" date="2016-02" db="EMBL/GenBank/DDBJ databases">
        <title>Complete genome sequence and transcriptome regulation of the pentose utilising yeast Sugiyamaella lignohabitans.</title>
        <authorList>
            <person name="Bellasio M."/>
            <person name="Peymann A."/>
            <person name="Valli M."/>
            <person name="Sipitzky M."/>
            <person name="Graf A."/>
            <person name="Sauer M."/>
            <person name="Marx H."/>
            <person name="Mattanovich D."/>
        </authorList>
    </citation>
    <scope>NUCLEOTIDE SEQUENCE [LARGE SCALE GENOMIC DNA]</scope>
    <source>
        <strain evidence="9 10">CBS 10342</strain>
    </source>
</reference>
<evidence type="ECO:0000256" key="4">
    <source>
        <dbReference type="ARBA" id="ARBA00023125"/>
    </source>
</evidence>
<protein>
    <recommendedName>
        <fullName evidence="8">Zn(2)-C6 fungal-type domain-containing protein</fullName>
    </recommendedName>
</protein>
<dbReference type="SUPFAM" id="SSF57701">
    <property type="entry name" value="Zn2/Cys6 DNA-binding domain"/>
    <property type="match status" value="1"/>
</dbReference>
<feature type="compositionally biased region" description="Low complexity" evidence="7">
    <location>
        <begin position="481"/>
        <end position="494"/>
    </location>
</feature>
<organism evidence="9 10">
    <name type="scientific">Sugiyamaella lignohabitans</name>
    <dbReference type="NCBI Taxonomy" id="796027"/>
    <lineage>
        <taxon>Eukaryota</taxon>
        <taxon>Fungi</taxon>
        <taxon>Dikarya</taxon>
        <taxon>Ascomycota</taxon>
        <taxon>Saccharomycotina</taxon>
        <taxon>Dipodascomycetes</taxon>
        <taxon>Dipodascales</taxon>
        <taxon>Trichomonascaceae</taxon>
        <taxon>Sugiyamaella</taxon>
    </lineage>
</organism>
<dbReference type="GO" id="GO:0003677">
    <property type="term" value="F:DNA binding"/>
    <property type="evidence" value="ECO:0007669"/>
    <property type="project" value="UniProtKB-KW"/>
</dbReference>
<proteinExistence type="predicted"/>
<feature type="compositionally biased region" description="Polar residues" evidence="7">
    <location>
        <begin position="139"/>
        <end position="150"/>
    </location>
</feature>
<dbReference type="CDD" id="cd00067">
    <property type="entry name" value="GAL4"/>
    <property type="match status" value="1"/>
</dbReference>
<gene>
    <name evidence="9" type="ORF">AWJ20_4071</name>
</gene>
<accession>A0A161HIZ8</accession>
<dbReference type="PANTHER" id="PTHR36206:SF13">
    <property type="entry name" value="TRANSCRIPTIONAL REGULATORY PROTEIN MOC3"/>
    <property type="match status" value="1"/>
</dbReference>
<dbReference type="AlphaFoldDB" id="A0A161HIZ8"/>
<evidence type="ECO:0000256" key="1">
    <source>
        <dbReference type="ARBA" id="ARBA00022723"/>
    </source>
</evidence>
<dbReference type="OrthoDB" id="3598904at2759"/>
<evidence type="ECO:0000313" key="9">
    <source>
        <dbReference type="EMBL" id="ANB11268.1"/>
    </source>
</evidence>
<feature type="domain" description="Zn(2)-C6 fungal-type" evidence="8">
    <location>
        <begin position="383"/>
        <end position="411"/>
    </location>
</feature>
<evidence type="ECO:0000256" key="3">
    <source>
        <dbReference type="ARBA" id="ARBA00023015"/>
    </source>
</evidence>
<feature type="compositionally biased region" description="Polar residues" evidence="7">
    <location>
        <begin position="443"/>
        <end position="453"/>
    </location>
</feature>
<dbReference type="Gene3D" id="4.10.240.10">
    <property type="entry name" value="Zn(2)-C6 fungal-type DNA-binding domain"/>
    <property type="match status" value="1"/>
</dbReference>
<keyword evidence="5" id="KW-0804">Transcription</keyword>
<name>A0A161HIZ8_9ASCO</name>
<dbReference type="SMART" id="SM00066">
    <property type="entry name" value="GAL4"/>
    <property type="match status" value="1"/>
</dbReference>
<feature type="region of interest" description="Disordered" evidence="7">
    <location>
        <begin position="138"/>
        <end position="229"/>
    </location>
</feature>
<dbReference type="EMBL" id="CP014500">
    <property type="protein sequence ID" value="ANB11268.1"/>
    <property type="molecule type" value="Genomic_DNA"/>
</dbReference>
<evidence type="ECO:0000259" key="8">
    <source>
        <dbReference type="PROSITE" id="PS50048"/>
    </source>
</evidence>
<sequence>MTGYYKVEGDNLSSSKRDYEWSNTNTSPSQQRPKPTLPSINQLINSPASLSLRDSNDSLRWSMPRTPYTTTPLQSPSSAIFSSSNVNLPSIRNKLQSGFPDLSVGQIQNLPNSQTSCASGISPVPSANRGGRSVFPISGPTTPDQQVSHQLSDDGYYSKPVSETGYSVSIQNDGTRGSEGLPCPPPMPPKSRYEQQPYHKHQQHQYHQHHHEQHQQHQHQHQQQQHMGQMNHHGLVECQPPIMQPSMQPVIQHSMFHGPRQMHHGESQNSNYSLGTIQSLPPTLSGSTGTTSDNGNSNHIYGLGIYPVNQEGVVCNGMVVNTISGNSNVSRDYYDARYSQAQMQSYSRYCGDYQGMLDITSTTYQLQPIITSSKDIKRRTKTGCITCRKRRIKCDERHPTCLNCEKSKRVCIGYDPVFRNQVDKRRKKGASTWTGESGPKIVSHSSTTQNLTPVSDGIGNSFDLSHSNNTTGPTTSDSEESPGSGQRSSSVSYSNTPITIASNTGTPPSFASDQEKDRCRIKIASLLDAADVIECQKKSPVSDGEFISKIVVGKPTTKELDSGPFFEHNPPRWEDVCTYFTEKIAVHLDNLFNTTRFSDIAAGSIKKSGSDLSNRHSSKIGGSEDLAVLETIRQIFAILHPSAYVENLALDENAKLEELRITSNYKLLRCVLQLINSNRDTEFLPVAVEDYEIFLKVTILHQFIYGEVPLKRPANQDGTQSLGSPVSPRTEGEENRDNSSNNSMANKAQSIIKIDENINSEEMWKLLEYIRNGGSIDEQDLEAMAVLCQSNMNNKESTSVVEAALVAILLGLHYSSSTCSTSKSESRIRIRLLELSGTGTLSPFLRRLINMTLSL</sequence>
<dbReference type="InterPro" id="IPR052360">
    <property type="entry name" value="Transcr_Regulatory_Proteins"/>
</dbReference>
<dbReference type="GO" id="GO:0008270">
    <property type="term" value="F:zinc ion binding"/>
    <property type="evidence" value="ECO:0007669"/>
    <property type="project" value="InterPro"/>
</dbReference>
<feature type="compositionally biased region" description="Polar residues" evidence="7">
    <location>
        <begin position="164"/>
        <end position="175"/>
    </location>
</feature>
<dbReference type="RefSeq" id="XP_018733745.1">
    <property type="nucleotide sequence ID" value="XM_018881124.1"/>
</dbReference>
<dbReference type="PANTHER" id="PTHR36206">
    <property type="entry name" value="ASPERCRYPTIN BIOSYNTHESIS CLUSTER-SPECIFIC TRANSCRIPTION REGULATOR ATNN-RELATED"/>
    <property type="match status" value="1"/>
</dbReference>
<feature type="compositionally biased region" description="Basic residues" evidence="7">
    <location>
        <begin position="198"/>
        <end position="220"/>
    </location>
</feature>
<feature type="compositionally biased region" description="Polar residues" evidence="7">
    <location>
        <begin position="21"/>
        <end position="48"/>
    </location>
</feature>
<keyword evidence="10" id="KW-1185">Reference proteome</keyword>
<dbReference type="SUPFAM" id="SSF81995">
    <property type="entry name" value="beta-sandwich domain of Sec23/24"/>
    <property type="match status" value="1"/>
</dbReference>
<dbReference type="GeneID" id="30036163"/>
<feature type="compositionally biased region" description="Polar residues" evidence="7">
    <location>
        <begin position="495"/>
        <end position="512"/>
    </location>
</feature>
<keyword evidence="4" id="KW-0238">DNA-binding</keyword>
<evidence type="ECO:0000313" key="10">
    <source>
        <dbReference type="Proteomes" id="UP000189580"/>
    </source>
</evidence>
<keyword evidence="2" id="KW-0862">Zinc</keyword>
<keyword evidence="3" id="KW-0805">Transcription regulation</keyword>
<dbReference type="PROSITE" id="PS50048">
    <property type="entry name" value="ZN2_CY6_FUNGAL_2"/>
    <property type="match status" value="1"/>
</dbReference>